<evidence type="ECO:0008006" key="6">
    <source>
        <dbReference type="Google" id="ProtNLM"/>
    </source>
</evidence>
<evidence type="ECO:0000313" key="5">
    <source>
        <dbReference type="Proteomes" id="UP001165122"/>
    </source>
</evidence>
<dbReference type="NCBIfam" id="NF003969">
    <property type="entry name" value="PRK05463.1"/>
    <property type="match status" value="1"/>
</dbReference>
<dbReference type="Gene3D" id="3.40.1640.10">
    <property type="entry name" value="PSTPO5379-like"/>
    <property type="match status" value="1"/>
</dbReference>
<keyword evidence="2" id="KW-0456">Lyase</keyword>
<dbReference type="PANTHER" id="PTHR32022">
    <property type="entry name" value="D-GLUTAMATE CYCLASE, MITOCHONDRIAL"/>
    <property type="match status" value="1"/>
</dbReference>
<reference evidence="5" key="1">
    <citation type="journal article" date="2023" name="Commun. Biol.">
        <title>Genome analysis of Parmales, the sister group of diatoms, reveals the evolutionary specialization of diatoms from phago-mixotrophs to photoautotrophs.</title>
        <authorList>
            <person name="Ban H."/>
            <person name="Sato S."/>
            <person name="Yoshikawa S."/>
            <person name="Yamada K."/>
            <person name="Nakamura Y."/>
            <person name="Ichinomiya M."/>
            <person name="Sato N."/>
            <person name="Blanc-Mathieu R."/>
            <person name="Endo H."/>
            <person name="Kuwata A."/>
            <person name="Ogata H."/>
        </authorList>
    </citation>
    <scope>NUCLEOTIDE SEQUENCE [LARGE SCALE GENOMIC DNA]</scope>
    <source>
        <strain evidence="5">NIES 3700</strain>
    </source>
</reference>
<feature type="compositionally biased region" description="Low complexity" evidence="3">
    <location>
        <begin position="1"/>
        <end position="15"/>
    </location>
</feature>
<comment type="similarity">
    <text evidence="1">Belongs to the D-glutamate cyclase family.</text>
</comment>
<name>A0A9W7F3D5_9STRA</name>
<feature type="compositionally biased region" description="Basic and acidic residues" evidence="3">
    <location>
        <begin position="46"/>
        <end position="55"/>
    </location>
</feature>
<dbReference type="Proteomes" id="UP001165122">
    <property type="component" value="Unassembled WGS sequence"/>
</dbReference>
<dbReference type="GO" id="GO:0006536">
    <property type="term" value="P:glutamate metabolic process"/>
    <property type="evidence" value="ECO:0007669"/>
    <property type="project" value="TreeGrafter"/>
</dbReference>
<feature type="region of interest" description="Disordered" evidence="3">
    <location>
        <begin position="1"/>
        <end position="55"/>
    </location>
</feature>
<dbReference type="OrthoDB" id="10262538at2759"/>
<evidence type="ECO:0000256" key="1">
    <source>
        <dbReference type="ARBA" id="ARBA00007896"/>
    </source>
</evidence>
<dbReference type="Pfam" id="PF07286">
    <property type="entry name" value="D-Glu_cyclase"/>
    <property type="match status" value="1"/>
</dbReference>
<organism evidence="4 5">
    <name type="scientific">Triparma laevis f. longispina</name>
    <dbReference type="NCBI Taxonomy" id="1714387"/>
    <lineage>
        <taxon>Eukaryota</taxon>
        <taxon>Sar</taxon>
        <taxon>Stramenopiles</taxon>
        <taxon>Ochrophyta</taxon>
        <taxon>Bolidophyceae</taxon>
        <taxon>Parmales</taxon>
        <taxon>Triparmaceae</taxon>
        <taxon>Triparma</taxon>
    </lineage>
</organism>
<dbReference type="EMBL" id="BRXW01000018">
    <property type="protein sequence ID" value="GMI00023.1"/>
    <property type="molecule type" value="Genomic_DNA"/>
</dbReference>
<dbReference type="GO" id="GO:0047820">
    <property type="term" value="F:D-glutamate cyclase activity"/>
    <property type="evidence" value="ECO:0007669"/>
    <property type="project" value="TreeGrafter"/>
</dbReference>
<dbReference type="FunFam" id="3.30.2040.10:FF:000001">
    <property type="entry name" value="D-glutamate cyclase, mitochondrial"/>
    <property type="match status" value="1"/>
</dbReference>
<feature type="compositionally biased region" description="Polar residues" evidence="3">
    <location>
        <begin position="16"/>
        <end position="45"/>
    </location>
</feature>
<feature type="region of interest" description="Disordered" evidence="3">
    <location>
        <begin position="73"/>
        <end position="115"/>
    </location>
</feature>
<evidence type="ECO:0000313" key="4">
    <source>
        <dbReference type="EMBL" id="GMI00023.1"/>
    </source>
</evidence>
<comment type="caution">
    <text evidence="4">The sequence shown here is derived from an EMBL/GenBank/DDBJ whole genome shotgun (WGS) entry which is preliminary data.</text>
</comment>
<dbReference type="AlphaFoldDB" id="A0A9W7F3D5"/>
<protein>
    <recommendedName>
        <fullName evidence="6">Hydro-lyase</fullName>
    </recommendedName>
</protein>
<dbReference type="SUPFAM" id="SSF160920">
    <property type="entry name" value="PSTPO5379-like"/>
    <property type="match status" value="1"/>
</dbReference>
<dbReference type="Gene3D" id="3.30.2040.10">
    <property type="entry name" value="PSTPO5379-like domain"/>
    <property type="match status" value="1"/>
</dbReference>
<dbReference type="PANTHER" id="PTHR32022:SF10">
    <property type="entry name" value="D-GLUTAMATE CYCLASE, MITOCHONDRIAL"/>
    <property type="match status" value="1"/>
</dbReference>
<accession>A0A9W7F3D5</accession>
<dbReference type="InterPro" id="IPR009906">
    <property type="entry name" value="D-Glu_cyclase"/>
</dbReference>
<gene>
    <name evidence="4" type="ORF">TrLO_g11743</name>
</gene>
<keyword evidence="5" id="KW-1185">Reference proteome</keyword>
<dbReference type="InterPro" id="IPR038021">
    <property type="entry name" value="Putative_hydro-lyase"/>
</dbReference>
<sequence length="356" mass="39166">MSTNKNKTTTTNTNTSPAVSSLLNSLSRTSEYLNPNSNSGKTETQGVKDNEEIKEDIETKIRDKLSTLKTSILTSRSTSPIPPQPPQPPPAYLGAHTFPPSPTPPSSLRSLCRSGGHASPTNGLCPTYLQTNLVSLPDSHAFDFLLFCQRNPKCAPIVDVVEKGETNPRHVIKGHADLRTDLPKYNVYENGILTQTDLLDATEIWRDDLVSFLLGCSFTFEAALVEEGFSIRNVEEKKNVSMYRTNLKTRDAGVFKDINYVVSMRPFKAVDVVKVVEITRRYPNAHGAPIHVGSPSQIGIDDITQPDFGDYCEVKPDEVCVFWACGVTTAEAVKGAKIEFAVTHKPGCMFVTDIKM</sequence>
<evidence type="ECO:0000256" key="3">
    <source>
        <dbReference type="SAM" id="MobiDB-lite"/>
    </source>
</evidence>
<proteinExistence type="inferred from homology"/>
<evidence type="ECO:0000256" key="2">
    <source>
        <dbReference type="ARBA" id="ARBA00023239"/>
    </source>
</evidence>
<feature type="compositionally biased region" description="Pro residues" evidence="3">
    <location>
        <begin position="80"/>
        <end position="91"/>
    </location>
</feature>